<evidence type="ECO:0000256" key="9">
    <source>
        <dbReference type="ARBA" id="ARBA00023141"/>
    </source>
</evidence>
<keyword evidence="13" id="KW-1185">Reference proteome</keyword>
<proteinExistence type="inferred from homology"/>
<gene>
    <name evidence="11" type="primary">aroK</name>
    <name evidence="12" type="ORF">E4A49_04900</name>
</gene>
<evidence type="ECO:0000256" key="3">
    <source>
        <dbReference type="ARBA" id="ARBA00012154"/>
    </source>
</evidence>
<reference evidence="12 13" key="1">
    <citation type="submission" date="2019-03" db="EMBL/GenBank/DDBJ databases">
        <title>Reclassification of Micrococcus aloeverae and Micrococcus yunnanensis as later heterotypic synonyms of Micrococcus luteus.</title>
        <authorList>
            <person name="Huang C.-H."/>
        </authorList>
    </citation>
    <scope>NUCLEOTIDE SEQUENCE [LARGE SCALE GENOMIC DNA]</scope>
    <source>
        <strain evidence="12 13">BCRC 12151</strain>
    </source>
</reference>
<keyword evidence="11" id="KW-0479">Metal-binding</keyword>
<feature type="binding site" evidence="11">
    <location>
        <position position="109"/>
    </location>
    <ligand>
        <name>ATP</name>
        <dbReference type="ChEBI" id="CHEBI:30616"/>
    </ligand>
</feature>
<keyword evidence="4 11" id="KW-0028">Amino-acid biosynthesis</keyword>
<keyword evidence="11" id="KW-0460">Magnesium</keyword>
<feature type="binding site" evidence="11">
    <location>
        <position position="70"/>
    </location>
    <ligand>
        <name>substrate</name>
    </ligand>
</feature>
<keyword evidence="9 11" id="KW-0057">Aromatic amino acid biosynthesis</keyword>
<name>A0ABY2K453_9MICC</name>
<dbReference type="Gene3D" id="3.40.50.300">
    <property type="entry name" value="P-loop containing nucleotide triphosphate hydrolases"/>
    <property type="match status" value="1"/>
</dbReference>
<dbReference type="PANTHER" id="PTHR21087:SF16">
    <property type="entry name" value="SHIKIMATE KINASE 1, CHLOROPLASTIC"/>
    <property type="match status" value="1"/>
</dbReference>
<evidence type="ECO:0000313" key="12">
    <source>
        <dbReference type="EMBL" id="TFH99819.1"/>
    </source>
</evidence>
<dbReference type="Proteomes" id="UP000297477">
    <property type="component" value="Unassembled WGS sequence"/>
</dbReference>
<feature type="binding site" evidence="11">
    <location>
        <begin position="2"/>
        <end position="7"/>
    </location>
    <ligand>
        <name>ATP</name>
        <dbReference type="ChEBI" id="CHEBI:30616"/>
    </ligand>
</feature>
<dbReference type="SUPFAM" id="SSF52540">
    <property type="entry name" value="P-loop containing nucleoside triphosphate hydrolases"/>
    <property type="match status" value="1"/>
</dbReference>
<feature type="binding site" evidence="11">
    <location>
        <position position="127"/>
    </location>
    <ligand>
        <name>substrate</name>
    </ligand>
</feature>
<keyword evidence="5 11" id="KW-0808">Transferase</keyword>
<evidence type="ECO:0000256" key="10">
    <source>
        <dbReference type="ARBA" id="ARBA00048567"/>
    </source>
</evidence>
<evidence type="ECO:0000256" key="4">
    <source>
        <dbReference type="ARBA" id="ARBA00022605"/>
    </source>
</evidence>
<dbReference type="InterPro" id="IPR027417">
    <property type="entry name" value="P-loop_NTPase"/>
</dbReference>
<evidence type="ECO:0000256" key="1">
    <source>
        <dbReference type="ARBA" id="ARBA00004842"/>
    </source>
</evidence>
<comment type="pathway">
    <text evidence="1 11">Metabolic intermediate biosynthesis; chorismate biosynthesis; chorismate from D-erythrose 4-phosphate and phosphoenolpyruvate: step 5/7.</text>
</comment>
<keyword evidence="7 11" id="KW-0418">Kinase</keyword>
<evidence type="ECO:0000256" key="2">
    <source>
        <dbReference type="ARBA" id="ARBA00006997"/>
    </source>
</evidence>
<dbReference type="InterPro" id="IPR031322">
    <property type="entry name" value="Shikimate/glucono_kinase"/>
</dbReference>
<keyword evidence="6 11" id="KW-0547">Nucleotide-binding</keyword>
<feature type="binding site" evidence="11">
    <location>
        <position position="47"/>
    </location>
    <ligand>
        <name>substrate</name>
    </ligand>
</feature>
<comment type="catalytic activity">
    <reaction evidence="10 11">
        <text>shikimate + ATP = 3-phosphoshikimate + ADP + H(+)</text>
        <dbReference type="Rhea" id="RHEA:13121"/>
        <dbReference type="ChEBI" id="CHEBI:15378"/>
        <dbReference type="ChEBI" id="CHEBI:30616"/>
        <dbReference type="ChEBI" id="CHEBI:36208"/>
        <dbReference type="ChEBI" id="CHEBI:145989"/>
        <dbReference type="ChEBI" id="CHEBI:456216"/>
        <dbReference type="EC" id="2.7.1.71"/>
    </reaction>
</comment>
<comment type="subunit">
    <text evidence="11">Monomer.</text>
</comment>
<keyword evidence="11" id="KW-0963">Cytoplasm</keyword>
<comment type="function">
    <text evidence="11">Catalyzes the specific phosphorylation of the 3-hydroxyl group of shikimic acid using ATP as a cosubstrate.</text>
</comment>
<dbReference type="PANTHER" id="PTHR21087">
    <property type="entry name" value="SHIKIMATE KINASE"/>
    <property type="match status" value="1"/>
</dbReference>
<dbReference type="CDD" id="cd00464">
    <property type="entry name" value="SK"/>
    <property type="match status" value="1"/>
</dbReference>
<feature type="binding site" evidence="11">
    <location>
        <position position="6"/>
    </location>
    <ligand>
        <name>Mg(2+)</name>
        <dbReference type="ChEBI" id="CHEBI:18420"/>
    </ligand>
</feature>
<evidence type="ECO:0000256" key="7">
    <source>
        <dbReference type="ARBA" id="ARBA00022777"/>
    </source>
</evidence>
<accession>A0ABY2K453</accession>
<dbReference type="PROSITE" id="PS01128">
    <property type="entry name" value="SHIKIMATE_KINASE"/>
    <property type="match status" value="1"/>
</dbReference>
<dbReference type="EMBL" id="SPKT01000007">
    <property type="protein sequence ID" value="TFH99819.1"/>
    <property type="molecule type" value="Genomic_DNA"/>
</dbReference>
<evidence type="ECO:0000256" key="5">
    <source>
        <dbReference type="ARBA" id="ARBA00022679"/>
    </source>
</evidence>
<dbReference type="InterPro" id="IPR000623">
    <property type="entry name" value="Shikimate_kinase/TSH1"/>
</dbReference>
<comment type="caution">
    <text evidence="12">The sequence shown here is derived from an EMBL/GenBank/DDBJ whole genome shotgun (WGS) entry which is preliminary data.</text>
</comment>
<evidence type="ECO:0000256" key="8">
    <source>
        <dbReference type="ARBA" id="ARBA00022840"/>
    </source>
</evidence>
<protein>
    <recommendedName>
        <fullName evidence="3 11">Shikimate kinase</fullName>
        <shortName evidence="11">SK</shortName>
        <ecNumber evidence="3 11">2.7.1.71</ecNumber>
    </recommendedName>
</protein>
<evidence type="ECO:0000256" key="11">
    <source>
        <dbReference type="HAMAP-Rule" id="MF_00109"/>
    </source>
</evidence>
<evidence type="ECO:0000256" key="6">
    <source>
        <dbReference type="ARBA" id="ARBA00022741"/>
    </source>
</evidence>
<dbReference type="HAMAP" id="MF_00109">
    <property type="entry name" value="Shikimate_kinase"/>
    <property type="match status" value="1"/>
</dbReference>
<comment type="caution">
    <text evidence="11">Lacks conserved residue(s) required for the propagation of feature annotation.</text>
</comment>
<comment type="cofactor">
    <cofactor evidence="11">
        <name>Mg(2+)</name>
        <dbReference type="ChEBI" id="CHEBI:18420"/>
    </cofactor>
    <text evidence="11">Binds 1 Mg(2+) ion per subunit.</text>
</comment>
<dbReference type="EC" id="2.7.1.71" evidence="3 11"/>
<evidence type="ECO:0000313" key="13">
    <source>
        <dbReference type="Proteomes" id="UP000297477"/>
    </source>
</evidence>
<feature type="binding site" evidence="11">
    <location>
        <position position="24"/>
    </location>
    <ligand>
        <name>substrate</name>
    </ligand>
</feature>
<comment type="subcellular location">
    <subcellularLocation>
        <location evidence="11">Cytoplasm</location>
    </subcellularLocation>
</comment>
<sequence length="163" mass="18189">MGCGKSTVGRELARLVGCAHLDADAVFTQAHGPIPEFFVEHGEPAFRRAEEQVMEHLLSRHRPFVLSCGGGAVLSAATRRRLKESDDHVVHLDVAPSDALRRVRGGHGRPALKGDPQGNWERLRNERDHLYREVADVTIDTTGLSSQDVAWRIVESVRRRNKE</sequence>
<organism evidence="12 13">
    <name type="scientific">Micrococcus lylae</name>
    <dbReference type="NCBI Taxonomy" id="1273"/>
    <lineage>
        <taxon>Bacteria</taxon>
        <taxon>Bacillati</taxon>
        <taxon>Actinomycetota</taxon>
        <taxon>Actinomycetes</taxon>
        <taxon>Micrococcales</taxon>
        <taxon>Micrococcaceae</taxon>
        <taxon>Micrococcus</taxon>
    </lineage>
</organism>
<dbReference type="InterPro" id="IPR023000">
    <property type="entry name" value="Shikimate_kinase_CS"/>
</dbReference>
<dbReference type="Pfam" id="PF01202">
    <property type="entry name" value="SKI"/>
    <property type="match status" value="1"/>
</dbReference>
<dbReference type="GO" id="GO:0016301">
    <property type="term" value="F:kinase activity"/>
    <property type="evidence" value="ECO:0007669"/>
    <property type="project" value="UniProtKB-KW"/>
</dbReference>
<keyword evidence="8 11" id="KW-0067">ATP-binding</keyword>
<comment type="similarity">
    <text evidence="2 11">Belongs to the shikimate kinase family.</text>
</comment>
<dbReference type="PRINTS" id="PR01100">
    <property type="entry name" value="SHIKIMTKNASE"/>
</dbReference>